<proteinExistence type="predicted"/>
<dbReference type="AlphaFoldDB" id="A0A382JNZ9"/>
<dbReference type="EMBL" id="UINC01075021">
    <property type="protein sequence ID" value="SVC12797.1"/>
    <property type="molecule type" value="Genomic_DNA"/>
</dbReference>
<protein>
    <submittedName>
        <fullName evidence="1">Uncharacterized protein</fullName>
    </submittedName>
</protein>
<name>A0A382JNZ9_9ZZZZ</name>
<reference evidence="1" key="1">
    <citation type="submission" date="2018-05" db="EMBL/GenBank/DDBJ databases">
        <authorList>
            <person name="Lanie J.A."/>
            <person name="Ng W.-L."/>
            <person name="Kazmierczak K.M."/>
            <person name="Andrzejewski T.M."/>
            <person name="Davidsen T.M."/>
            <person name="Wayne K.J."/>
            <person name="Tettelin H."/>
            <person name="Glass J.I."/>
            <person name="Rusch D."/>
            <person name="Podicherti R."/>
            <person name="Tsui H.-C.T."/>
            <person name="Winkler M.E."/>
        </authorList>
    </citation>
    <scope>NUCLEOTIDE SEQUENCE</scope>
</reference>
<sequence>MVYKTPGKTKKYIIMSLDFSQGTIQTQGASSDFYSGVIQCNIYVPRGKGSATLSSLSEVVINGLTSVNASNYTDTFSCNPRVLDVVGPAPIELDDSSHFLGLISCQFTANA</sequence>
<gene>
    <name evidence="1" type="ORF">METZ01_LOCUS265651</name>
</gene>
<evidence type="ECO:0000313" key="1">
    <source>
        <dbReference type="EMBL" id="SVC12797.1"/>
    </source>
</evidence>
<accession>A0A382JNZ9</accession>
<organism evidence="1">
    <name type="scientific">marine metagenome</name>
    <dbReference type="NCBI Taxonomy" id="408172"/>
    <lineage>
        <taxon>unclassified sequences</taxon>
        <taxon>metagenomes</taxon>
        <taxon>ecological metagenomes</taxon>
    </lineage>
</organism>